<dbReference type="EMBL" id="CP002770">
    <property type="protein sequence ID" value="AEG14690.1"/>
    <property type="molecule type" value="Genomic_DNA"/>
</dbReference>
<organism evidence="1 2">
    <name type="scientific">Desulfofundulus kuznetsovii (strain DSM 6115 / VKM B-1805 / 17)</name>
    <name type="common">Desulfotomaculum kuznetsovii</name>
    <dbReference type="NCBI Taxonomy" id="760568"/>
    <lineage>
        <taxon>Bacteria</taxon>
        <taxon>Bacillati</taxon>
        <taxon>Bacillota</taxon>
        <taxon>Clostridia</taxon>
        <taxon>Eubacteriales</taxon>
        <taxon>Peptococcaceae</taxon>
        <taxon>Desulfofundulus</taxon>
    </lineage>
</organism>
<name>A0AAU8PBK2_DESK7</name>
<proteinExistence type="predicted"/>
<keyword evidence="2" id="KW-1185">Reference proteome</keyword>
<accession>A0AAU8PBK2</accession>
<reference evidence="2" key="1">
    <citation type="submission" date="2011-05" db="EMBL/GenBank/DDBJ databases">
        <title>Complete sequence of Desulfotomaculum kuznetsovii DSM 6115.</title>
        <authorList>
            <person name="Lucas S."/>
            <person name="Han J."/>
            <person name="Lapidus A."/>
            <person name="Cheng J.-F."/>
            <person name="Goodwin L."/>
            <person name="Pitluck S."/>
            <person name="Peters L."/>
            <person name="Mikhailova N."/>
            <person name="Lu M."/>
            <person name="Saunders E."/>
            <person name="Han C."/>
            <person name="Tapia R."/>
            <person name="Land M."/>
            <person name="Hauser L."/>
            <person name="Kyrpides N."/>
            <person name="Ivanova N."/>
            <person name="Pagani I."/>
            <person name="Nazina T."/>
            <person name="Ivanova A."/>
            <person name="Parshina S."/>
            <person name="Kuever J."/>
            <person name="Muyzer G."/>
            <person name="Plugge C."/>
            <person name="Stams A."/>
            <person name="Woyke T."/>
        </authorList>
    </citation>
    <scope>NUCLEOTIDE SEQUENCE [LARGE SCALE GENOMIC DNA]</scope>
    <source>
        <strain evidence="2">DSM 6115 / VKM B-1805 / 17</strain>
    </source>
</reference>
<dbReference type="AlphaFoldDB" id="A0AAU8PBK2"/>
<dbReference type="RefSeq" id="WP_013822205.1">
    <property type="nucleotide sequence ID" value="NC_015573.1"/>
</dbReference>
<gene>
    <name evidence="1" type="ordered locus">Desku_1103</name>
</gene>
<dbReference type="Proteomes" id="UP000009229">
    <property type="component" value="Chromosome"/>
</dbReference>
<dbReference type="KEGG" id="dku:Desku_1103"/>
<sequence>MDITVKGLWYFEYPDRVEGPFENHITADGLALIAKAVSSISAPYLVVNDDAWRKPVSLVSANKNKVRFRTQLNTDEHNGTWNKASIYLQATDNKGSGIKFNELVKQWTKEPSETMTVVCEIIFTQ</sequence>
<evidence type="ECO:0000313" key="2">
    <source>
        <dbReference type="Proteomes" id="UP000009229"/>
    </source>
</evidence>
<protein>
    <submittedName>
        <fullName evidence="1">Uncharacterized protein</fullName>
    </submittedName>
</protein>
<evidence type="ECO:0000313" key="1">
    <source>
        <dbReference type="EMBL" id="AEG14690.1"/>
    </source>
</evidence>